<dbReference type="AlphaFoldDB" id="A0A183N5W5"/>
<dbReference type="EMBL" id="UZAI01019873">
    <property type="protein sequence ID" value="VDP48282.1"/>
    <property type="molecule type" value="Genomic_DNA"/>
</dbReference>
<name>A0A183N5W5_9TREM</name>
<evidence type="ECO:0000313" key="2">
    <source>
        <dbReference type="Proteomes" id="UP000277204"/>
    </source>
</evidence>
<proteinExistence type="predicted"/>
<reference evidence="1 2" key="1">
    <citation type="submission" date="2018-11" db="EMBL/GenBank/DDBJ databases">
        <authorList>
            <consortium name="Pathogen Informatics"/>
        </authorList>
    </citation>
    <scope>NUCLEOTIDE SEQUENCE [LARGE SCALE GENOMIC DNA]</scope>
    <source>
        <strain evidence="1 2">Zambia</strain>
    </source>
</reference>
<evidence type="ECO:0000313" key="1">
    <source>
        <dbReference type="EMBL" id="VDP48282.1"/>
    </source>
</evidence>
<sequence length="66" mass="7079">MVVAGSRQKALDPRFVLLGTRQKPFSPTTELSSSSVSSTFISVSINTRLAFKLLISTLTGFNCSSP</sequence>
<keyword evidence="2" id="KW-1185">Reference proteome</keyword>
<accession>A0A183N5W5</accession>
<organism evidence="1 2">
    <name type="scientific">Schistosoma margrebowiei</name>
    <dbReference type="NCBI Taxonomy" id="48269"/>
    <lineage>
        <taxon>Eukaryota</taxon>
        <taxon>Metazoa</taxon>
        <taxon>Spiralia</taxon>
        <taxon>Lophotrochozoa</taxon>
        <taxon>Platyhelminthes</taxon>
        <taxon>Trematoda</taxon>
        <taxon>Digenea</taxon>
        <taxon>Strigeidida</taxon>
        <taxon>Schistosomatoidea</taxon>
        <taxon>Schistosomatidae</taxon>
        <taxon>Schistosoma</taxon>
    </lineage>
</organism>
<gene>
    <name evidence="1" type="ORF">SMRZ_LOCUS23690</name>
</gene>
<protein>
    <submittedName>
        <fullName evidence="1">Uncharacterized protein</fullName>
    </submittedName>
</protein>
<dbReference type="Proteomes" id="UP000277204">
    <property type="component" value="Unassembled WGS sequence"/>
</dbReference>